<gene>
    <name evidence="10" type="ORF">MEUPH1_LOCUS1168</name>
</gene>
<keyword evidence="11" id="KW-1185">Reference proteome</keyword>
<dbReference type="Pfam" id="PF00134">
    <property type="entry name" value="Cyclin_N"/>
    <property type="match status" value="1"/>
</dbReference>
<feature type="compositionally biased region" description="Basic and acidic residues" evidence="7">
    <location>
        <begin position="1"/>
        <end position="10"/>
    </location>
</feature>
<dbReference type="InterPro" id="IPR006671">
    <property type="entry name" value="Cyclin_N"/>
</dbReference>
<accession>A0AAV0VI81</accession>
<dbReference type="Pfam" id="PF16500">
    <property type="entry name" value="Cyclin_N2"/>
    <property type="match status" value="1"/>
</dbReference>
<dbReference type="SMART" id="SM01332">
    <property type="entry name" value="Cyclin_C"/>
    <property type="match status" value="1"/>
</dbReference>
<evidence type="ECO:0008006" key="12">
    <source>
        <dbReference type="Google" id="ProtNLM"/>
    </source>
</evidence>
<dbReference type="InterPro" id="IPR013763">
    <property type="entry name" value="Cyclin-like_dom"/>
</dbReference>
<dbReference type="Pfam" id="PF02984">
    <property type="entry name" value="Cyclin_C"/>
    <property type="match status" value="1"/>
</dbReference>
<dbReference type="EMBL" id="CARXXK010000001">
    <property type="protein sequence ID" value="CAI6343977.1"/>
    <property type="molecule type" value="Genomic_DNA"/>
</dbReference>
<dbReference type="InterPro" id="IPR036915">
    <property type="entry name" value="Cyclin-like_sf"/>
</dbReference>
<evidence type="ECO:0000256" key="1">
    <source>
        <dbReference type="ARBA" id="ARBA00006955"/>
    </source>
</evidence>
<dbReference type="GO" id="GO:0005634">
    <property type="term" value="C:nucleus"/>
    <property type="evidence" value="ECO:0007669"/>
    <property type="project" value="UniProtKB-ARBA"/>
</dbReference>
<evidence type="ECO:0000259" key="9">
    <source>
        <dbReference type="SMART" id="SM01332"/>
    </source>
</evidence>
<evidence type="ECO:0000313" key="10">
    <source>
        <dbReference type="EMBL" id="CAI6343977.1"/>
    </source>
</evidence>
<protein>
    <recommendedName>
        <fullName evidence="12">Cyclin A</fullName>
    </recommendedName>
</protein>
<dbReference type="GO" id="GO:0051301">
    <property type="term" value="P:cell division"/>
    <property type="evidence" value="ECO:0007669"/>
    <property type="project" value="UniProtKB-KW"/>
</dbReference>
<dbReference type="SMART" id="SM00385">
    <property type="entry name" value="CYCLIN"/>
    <property type="match status" value="2"/>
</dbReference>
<dbReference type="CDD" id="cd20504">
    <property type="entry name" value="CYCLIN_CCNA_rpt1"/>
    <property type="match status" value="1"/>
</dbReference>
<evidence type="ECO:0000259" key="8">
    <source>
        <dbReference type="SMART" id="SM00385"/>
    </source>
</evidence>
<reference evidence="10 11" key="1">
    <citation type="submission" date="2023-01" db="EMBL/GenBank/DDBJ databases">
        <authorList>
            <person name="Whitehead M."/>
        </authorList>
    </citation>
    <scope>NUCLEOTIDE SEQUENCE [LARGE SCALE GENOMIC DNA]</scope>
</reference>
<feature type="region of interest" description="Disordered" evidence="7">
    <location>
        <begin position="1"/>
        <end position="102"/>
    </location>
</feature>
<evidence type="ECO:0000313" key="11">
    <source>
        <dbReference type="Proteomes" id="UP001160148"/>
    </source>
</evidence>
<evidence type="ECO:0000256" key="2">
    <source>
        <dbReference type="ARBA" id="ARBA00022618"/>
    </source>
</evidence>
<dbReference type="GO" id="GO:0016538">
    <property type="term" value="F:cyclin-dependent protein serine/threonine kinase regulator activity"/>
    <property type="evidence" value="ECO:0007669"/>
    <property type="project" value="InterPro"/>
</dbReference>
<dbReference type="FunFam" id="1.10.472.10:FF:000001">
    <property type="entry name" value="G2/mitotic-specific cyclin"/>
    <property type="match status" value="1"/>
</dbReference>
<dbReference type="InterPro" id="IPR039361">
    <property type="entry name" value="Cyclin"/>
</dbReference>
<dbReference type="GO" id="GO:0044772">
    <property type="term" value="P:mitotic cell cycle phase transition"/>
    <property type="evidence" value="ECO:0007669"/>
    <property type="project" value="InterPro"/>
</dbReference>
<comment type="caution">
    <text evidence="10">The sequence shown here is derived from an EMBL/GenBank/DDBJ whole genome shotgun (WGS) entry which is preliminary data.</text>
</comment>
<dbReference type="InterPro" id="IPR032447">
    <property type="entry name" value="Cyclin-A_N"/>
</dbReference>
<feature type="compositionally biased region" description="Polar residues" evidence="7">
    <location>
        <begin position="88"/>
        <end position="97"/>
    </location>
</feature>
<organism evidence="10 11">
    <name type="scientific">Macrosiphum euphorbiae</name>
    <name type="common">potato aphid</name>
    <dbReference type="NCBI Taxonomy" id="13131"/>
    <lineage>
        <taxon>Eukaryota</taxon>
        <taxon>Metazoa</taxon>
        <taxon>Ecdysozoa</taxon>
        <taxon>Arthropoda</taxon>
        <taxon>Hexapoda</taxon>
        <taxon>Insecta</taxon>
        <taxon>Pterygota</taxon>
        <taxon>Neoptera</taxon>
        <taxon>Paraneoptera</taxon>
        <taxon>Hemiptera</taxon>
        <taxon>Sternorrhyncha</taxon>
        <taxon>Aphidomorpha</taxon>
        <taxon>Aphidoidea</taxon>
        <taxon>Aphididae</taxon>
        <taxon>Macrosiphini</taxon>
        <taxon>Macrosiphum</taxon>
    </lineage>
</organism>
<dbReference type="InterPro" id="IPR046965">
    <property type="entry name" value="Cyclin_A/B-like"/>
</dbReference>
<dbReference type="InterPro" id="IPR004367">
    <property type="entry name" value="Cyclin_C-dom"/>
</dbReference>
<evidence type="ECO:0000256" key="7">
    <source>
        <dbReference type="SAM" id="MobiDB-lite"/>
    </source>
</evidence>
<comment type="similarity">
    <text evidence="1">Belongs to the cyclin family. Cyclin AB subfamily.</text>
</comment>
<proteinExistence type="inferred from homology"/>
<evidence type="ECO:0000256" key="5">
    <source>
        <dbReference type="ARBA" id="ARBA00023306"/>
    </source>
</evidence>
<dbReference type="SUPFAM" id="SSF47954">
    <property type="entry name" value="Cyclin-like"/>
    <property type="match status" value="2"/>
</dbReference>
<dbReference type="PANTHER" id="PTHR10177">
    <property type="entry name" value="CYCLINS"/>
    <property type="match status" value="1"/>
</dbReference>
<dbReference type="InterPro" id="IPR048258">
    <property type="entry name" value="Cyclins_cyclin-box"/>
</dbReference>
<evidence type="ECO:0000256" key="4">
    <source>
        <dbReference type="ARBA" id="ARBA00023127"/>
    </source>
</evidence>
<feature type="domain" description="Cyclin-like" evidence="8">
    <location>
        <begin position="329"/>
        <end position="412"/>
    </location>
</feature>
<keyword evidence="2" id="KW-0132">Cell division</keyword>
<keyword evidence="3" id="KW-0498">Mitosis</keyword>
<sequence>MEFTVFRDQENANNVLRNKENNVPPRDQQPSKRRSVLGVLNAKQPFTKKPLPKSKPQGTNKFGFPNKSSVPFTIHEDPQVNKKAAASENLSRNNVENQKPLLLKNETNISEAKATLPKIELLKERRKPLSDVSQIVAPSVKTEIKTDDKDIKDIDESGDSSNVYSPMSIDNDKSIQSTCHSMTAHRLSCDVDTYTCELYSYLRDVEKLHRPKPGYMRRQPDVTYSMRAILVDWLVEVAQEYKLQNETLYLAVSFIDRFLSLMSVVRAKLQLLGTAAMFVASKYEEIYPPDVSEFVYITDDTYTKKQVLKMEQLILKVLGFDVSNPTTVIFLTHVCVHCNVPLKVMYLAMYLGEMSLLEADPYLSYTPSIIGCGAVALARLILDYAVIWPENMAELTNYSLNDLIPVLKHLNHTYKTAPHSQQSAIRSKYKSARYHSVSEIEYTDLIVPEETSQKEMAERLKLVDVQDKS</sequence>
<feature type="domain" description="Cyclin-like" evidence="8">
    <location>
        <begin position="232"/>
        <end position="316"/>
    </location>
</feature>
<dbReference type="PROSITE" id="PS00292">
    <property type="entry name" value="CYCLINS"/>
    <property type="match status" value="1"/>
</dbReference>
<feature type="domain" description="Cyclin C-terminal" evidence="9">
    <location>
        <begin position="325"/>
        <end position="443"/>
    </location>
</feature>
<dbReference type="PIRSF" id="PIRSF001771">
    <property type="entry name" value="Cyclin_A_B_D_E"/>
    <property type="match status" value="1"/>
</dbReference>
<dbReference type="Gene3D" id="1.10.472.10">
    <property type="entry name" value="Cyclin-like"/>
    <property type="match status" value="2"/>
</dbReference>
<name>A0AAV0VI81_9HEMI</name>
<dbReference type="AlphaFoldDB" id="A0AAV0VI81"/>
<evidence type="ECO:0000256" key="6">
    <source>
        <dbReference type="RuleBase" id="RU000383"/>
    </source>
</evidence>
<feature type="compositionally biased region" description="Polar residues" evidence="7">
    <location>
        <begin position="56"/>
        <end position="71"/>
    </location>
</feature>
<keyword evidence="4 6" id="KW-0195">Cyclin</keyword>
<dbReference type="Proteomes" id="UP001160148">
    <property type="component" value="Unassembled WGS sequence"/>
</dbReference>
<keyword evidence="5" id="KW-0131">Cell cycle</keyword>
<evidence type="ECO:0000256" key="3">
    <source>
        <dbReference type="ARBA" id="ARBA00022776"/>
    </source>
</evidence>